<evidence type="ECO:0000313" key="8">
    <source>
        <dbReference type="Proteomes" id="UP001152803"/>
    </source>
</evidence>
<evidence type="ECO:0000313" key="7">
    <source>
        <dbReference type="EMBL" id="KAJ8254237.1"/>
    </source>
</evidence>
<keyword evidence="1" id="KW-0808">Transferase</keyword>
<evidence type="ECO:0000256" key="3">
    <source>
        <dbReference type="ARBA" id="ARBA00022777"/>
    </source>
</evidence>
<dbReference type="PANTHER" id="PTHR48016">
    <property type="entry name" value="MAP KINASE KINASE KINASE SSK2-RELATED-RELATED"/>
    <property type="match status" value="1"/>
</dbReference>
<dbReference type="InterPro" id="IPR000719">
    <property type="entry name" value="Prot_kinase_dom"/>
</dbReference>
<dbReference type="AlphaFoldDB" id="A0A9Q1D0T7"/>
<reference evidence="7" key="1">
    <citation type="journal article" date="2023" name="Science">
        <title>Genome structures resolve the early diversification of teleost fishes.</title>
        <authorList>
            <person name="Parey E."/>
            <person name="Louis A."/>
            <person name="Montfort J."/>
            <person name="Bouchez O."/>
            <person name="Roques C."/>
            <person name="Iampietro C."/>
            <person name="Lluch J."/>
            <person name="Castinel A."/>
            <person name="Donnadieu C."/>
            <person name="Desvignes T."/>
            <person name="Floi Bucao C."/>
            <person name="Jouanno E."/>
            <person name="Wen M."/>
            <person name="Mejri S."/>
            <person name="Dirks R."/>
            <person name="Jansen H."/>
            <person name="Henkel C."/>
            <person name="Chen W.J."/>
            <person name="Zahm M."/>
            <person name="Cabau C."/>
            <person name="Klopp C."/>
            <person name="Thompson A.W."/>
            <person name="Robinson-Rechavi M."/>
            <person name="Braasch I."/>
            <person name="Lecointre G."/>
            <person name="Bobe J."/>
            <person name="Postlethwait J.H."/>
            <person name="Berthelot C."/>
            <person name="Roest Crollius H."/>
            <person name="Guiguen Y."/>
        </authorList>
    </citation>
    <scope>NUCLEOTIDE SEQUENCE</scope>
    <source>
        <strain evidence="7">Concon-B</strain>
    </source>
</reference>
<feature type="compositionally biased region" description="Basic and acidic residues" evidence="5">
    <location>
        <begin position="245"/>
        <end position="254"/>
    </location>
</feature>
<dbReference type="Gene3D" id="3.30.200.20">
    <property type="entry name" value="Phosphorylase Kinase, domain 1"/>
    <property type="match status" value="1"/>
</dbReference>
<evidence type="ECO:0000256" key="2">
    <source>
        <dbReference type="ARBA" id="ARBA00022741"/>
    </source>
</evidence>
<sequence>MMRRAEGLFSGSSFSIGPVLQPDRCSWPHPHLNPAKAGSPGGVMAVRSRRLNSTTPWGCMEVKGHKGHLEGQKEHVEGQFRLVGQTGSTERSGEEDPPPCEILPLLRKVLDVGTAGDMTAGPQGTEKLSPFVAQAVCDEQQEFSPSCSERGYIGSPNCLVPRVSTENNVAYGAACKESPSSPSRSHRRREQRRRQRERQGGGEAAPSRVPEQESNSFPTQDVAAESTSRCSSYSSPQSLGVQETEGPRFAERESPLPSYTQHQHHSQALPRAPQPWFSSVNILKISLCSQDSASQPRLSGQDNWSLARFGLRGNVCQEDQVFAAPFFKEVAREAGAEDEGQQGDSDTNEGLLFHPEEKLQANQYEYKEGRDYSLLQHIRNGSYGDVYSVRDNRTGFRCAAKRIPLKQFNSEEVGSWSAQNSRRVVELYGAVRQGPWVTLFMPLKSGSVGQLVRQRGRLPEDLALHYALQVSRAMEDVHGIGVLHLDIKADNILLSEDGKETFLSDFGHSERLNQNGWSTKANSGGPFPGTETHMAPEVVKGEPRGTKADVWSFCCMLLHMLNGCHPWARYYSSPLCLKIANEDPPLREIPSNCNPFTADVIKAGLQKDPIKRASATEMKEKSARALMEVGGLTSPVQGAYQEPAKAEPANAEPMETPHICSGPLPSPLAPPIKGNLELGRQFGTSWRGCSKDRDQAATPPAPPYSSRQPKGEEPDISLLAWELEKEFCLSSLSQPYSLELQEQLLSSLSSDYHLQREPQDKDSVHWSVGQRTLSSGVFSGSSQEHSFGVDWPGSAHFPSPRSFEGVDVCIQDFNGQCLRIRESPGVTVGYIATGISDQISERAFCLETQDGRPVCPQEKVLDSGLWLRCTSTPDCCPSWRWRVRQGVLEMRE</sequence>
<accession>A0A9Q1D0T7</accession>
<dbReference type="FunFam" id="1.10.510.10:FF:000383">
    <property type="entry name" value="Mitogen-activated protein kinase kinase kinase 14"/>
    <property type="match status" value="1"/>
</dbReference>
<dbReference type="GO" id="GO:0005524">
    <property type="term" value="F:ATP binding"/>
    <property type="evidence" value="ECO:0007669"/>
    <property type="project" value="UniProtKB-KW"/>
</dbReference>
<dbReference type="PANTHER" id="PTHR48016:SF9">
    <property type="entry name" value="MITOGEN-ACTIVATED PROTEIN KINASE KINASE KINASE 14"/>
    <property type="match status" value="1"/>
</dbReference>
<dbReference type="SUPFAM" id="SSF56112">
    <property type="entry name" value="Protein kinase-like (PK-like)"/>
    <property type="match status" value="1"/>
</dbReference>
<dbReference type="EMBL" id="JAFJMO010000016">
    <property type="protein sequence ID" value="KAJ8254237.1"/>
    <property type="molecule type" value="Genomic_DNA"/>
</dbReference>
<feature type="domain" description="Protein kinase" evidence="6">
    <location>
        <begin position="372"/>
        <end position="627"/>
    </location>
</feature>
<dbReference type="PROSITE" id="PS00108">
    <property type="entry name" value="PROTEIN_KINASE_ST"/>
    <property type="match status" value="1"/>
</dbReference>
<dbReference type="SMART" id="SM00220">
    <property type="entry name" value="S_TKc"/>
    <property type="match status" value="1"/>
</dbReference>
<dbReference type="InterPro" id="IPR008271">
    <property type="entry name" value="Ser/Thr_kinase_AS"/>
</dbReference>
<feature type="region of interest" description="Disordered" evidence="5">
    <location>
        <begin position="683"/>
        <end position="712"/>
    </location>
</feature>
<keyword evidence="2" id="KW-0547">Nucleotide-binding</keyword>
<feature type="compositionally biased region" description="Polar residues" evidence="5">
    <location>
        <begin position="212"/>
        <end position="241"/>
    </location>
</feature>
<evidence type="ECO:0000256" key="1">
    <source>
        <dbReference type="ARBA" id="ARBA00022679"/>
    </source>
</evidence>
<evidence type="ECO:0000256" key="4">
    <source>
        <dbReference type="ARBA" id="ARBA00022840"/>
    </source>
</evidence>
<keyword evidence="4" id="KW-0067">ATP-binding</keyword>
<evidence type="ECO:0000259" key="6">
    <source>
        <dbReference type="PROSITE" id="PS50011"/>
    </source>
</evidence>
<keyword evidence="8" id="KW-1185">Reference proteome</keyword>
<proteinExistence type="predicted"/>
<organism evidence="7 8">
    <name type="scientific">Conger conger</name>
    <name type="common">Conger eel</name>
    <name type="synonym">Muraena conger</name>
    <dbReference type="NCBI Taxonomy" id="82655"/>
    <lineage>
        <taxon>Eukaryota</taxon>
        <taxon>Metazoa</taxon>
        <taxon>Chordata</taxon>
        <taxon>Craniata</taxon>
        <taxon>Vertebrata</taxon>
        <taxon>Euteleostomi</taxon>
        <taxon>Actinopterygii</taxon>
        <taxon>Neopterygii</taxon>
        <taxon>Teleostei</taxon>
        <taxon>Anguilliformes</taxon>
        <taxon>Congridae</taxon>
        <taxon>Conger</taxon>
    </lineage>
</organism>
<dbReference type="Proteomes" id="UP001152803">
    <property type="component" value="Unassembled WGS sequence"/>
</dbReference>
<dbReference type="GO" id="GO:0007249">
    <property type="term" value="P:canonical NF-kappaB signal transduction"/>
    <property type="evidence" value="ECO:0007669"/>
    <property type="project" value="TreeGrafter"/>
</dbReference>
<protein>
    <recommendedName>
        <fullName evidence="6">Protein kinase domain-containing protein</fullName>
    </recommendedName>
</protein>
<evidence type="ECO:0000256" key="5">
    <source>
        <dbReference type="SAM" id="MobiDB-lite"/>
    </source>
</evidence>
<comment type="caution">
    <text evidence="7">The sequence shown here is derived from an EMBL/GenBank/DDBJ whole genome shotgun (WGS) entry which is preliminary data.</text>
</comment>
<dbReference type="Gene3D" id="1.10.510.10">
    <property type="entry name" value="Transferase(Phosphotransferase) domain 1"/>
    <property type="match status" value="1"/>
</dbReference>
<feature type="compositionally biased region" description="Basic residues" evidence="5">
    <location>
        <begin position="184"/>
        <end position="196"/>
    </location>
</feature>
<dbReference type="GO" id="GO:0004672">
    <property type="term" value="F:protein kinase activity"/>
    <property type="evidence" value="ECO:0007669"/>
    <property type="project" value="InterPro"/>
</dbReference>
<dbReference type="OrthoDB" id="5836549at2759"/>
<keyword evidence="3" id="KW-0418">Kinase</keyword>
<dbReference type="InterPro" id="IPR050538">
    <property type="entry name" value="MAP_kinase_kinase_kinase"/>
</dbReference>
<dbReference type="Pfam" id="PF00069">
    <property type="entry name" value="Pkinase"/>
    <property type="match status" value="1"/>
</dbReference>
<gene>
    <name evidence="7" type="ORF">COCON_G00208490</name>
</gene>
<dbReference type="InterPro" id="IPR011009">
    <property type="entry name" value="Kinase-like_dom_sf"/>
</dbReference>
<dbReference type="PROSITE" id="PS50011">
    <property type="entry name" value="PROTEIN_KINASE_DOM"/>
    <property type="match status" value="1"/>
</dbReference>
<feature type="region of interest" description="Disordered" evidence="5">
    <location>
        <begin position="173"/>
        <end position="272"/>
    </location>
</feature>
<name>A0A9Q1D0T7_CONCO</name>